<gene>
    <name evidence="4" type="primary">Acbd3_1</name>
    <name evidence="4" type="ORF">GWK47_044454</name>
</gene>
<dbReference type="InterPro" id="IPR036598">
    <property type="entry name" value="GOLD_dom_sf"/>
</dbReference>
<proteinExistence type="predicted"/>
<name>A0A8J4Y7A1_CHIOP</name>
<dbReference type="Pfam" id="PF13897">
    <property type="entry name" value="GOLD_2"/>
    <property type="match status" value="1"/>
</dbReference>
<accession>A0A8J4Y7A1</accession>
<dbReference type="Gene3D" id="2.60.120.680">
    <property type="entry name" value="GOLD domain"/>
    <property type="match status" value="1"/>
</dbReference>
<protein>
    <submittedName>
        <fullName evidence="4">Golgi resident protein GCP60</fullName>
    </submittedName>
</protein>
<dbReference type="OrthoDB" id="5839451at2759"/>
<evidence type="ECO:0000313" key="5">
    <source>
        <dbReference type="Proteomes" id="UP000770661"/>
    </source>
</evidence>
<feature type="domain" description="GOLD" evidence="3">
    <location>
        <begin position="132"/>
        <end position="201"/>
    </location>
</feature>
<feature type="region of interest" description="Disordered" evidence="2">
    <location>
        <begin position="43"/>
        <end position="106"/>
    </location>
</feature>
<comment type="caution">
    <text evidence="4">The sequence shown here is derived from an EMBL/GenBank/DDBJ whole genome shotgun (WGS) entry which is preliminary data.</text>
</comment>
<evidence type="ECO:0000313" key="4">
    <source>
        <dbReference type="EMBL" id="KAG0722470.1"/>
    </source>
</evidence>
<dbReference type="PANTHER" id="PTHR22973">
    <property type="entry name" value="LD35087P"/>
    <property type="match status" value="1"/>
</dbReference>
<dbReference type="InterPro" id="IPR052269">
    <property type="entry name" value="Golgi-PI4KB_interaction"/>
</dbReference>
<dbReference type="PANTHER" id="PTHR22973:SF12">
    <property type="entry name" value="LD35087P"/>
    <property type="match status" value="1"/>
</dbReference>
<dbReference type="GO" id="GO:0000139">
    <property type="term" value="C:Golgi membrane"/>
    <property type="evidence" value="ECO:0007669"/>
    <property type="project" value="TreeGrafter"/>
</dbReference>
<dbReference type="SUPFAM" id="SSF101576">
    <property type="entry name" value="Supernatant protein factor (SPF), C-terminal domain"/>
    <property type="match status" value="1"/>
</dbReference>
<feature type="compositionally biased region" description="Acidic residues" evidence="2">
    <location>
        <begin position="85"/>
        <end position="99"/>
    </location>
</feature>
<sequence>MYPLVWRLTKQAVLIRQLQDQHYQQYMQQVYQQQLLLQQQQQQQAQDRQENHLQDADGVNGQGGPDSHTDGGDESPVPAENGRDSEEEGDSEEDEEDDTCQNVAPASMWTRRDIQDFKESIKNEGGDSVIKVGHGETVTVRVPTHEDGTCLFWEFATDSYDIGFGVYFEWTKDSSNVVSVHISESEDEEEEEEPEGVIFAESLEVLVMALEALHEEAKPLGLEVSWLKTKVQVFGDLLDKTVQSVHACGKDIEIL</sequence>
<dbReference type="AlphaFoldDB" id="A0A8J4Y7A1"/>
<evidence type="ECO:0000259" key="3">
    <source>
        <dbReference type="Pfam" id="PF13897"/>
    </source>
</evidence>
<evidence type="ECO:0000256" key="2">
    <source>
        <dbReference type="SAM" id="MobiDB-lite"/>
    </source>
</evidence>
<dbReference type="InterPro" id="IPR009038">
    <property type="entry name" value="GOLD_dom"/>
</dbReference>
<keyword evidence="1" id="KW-0007">Acetylation</keyword>
<organism evidence="4 5">
    <name type="scientific">Chionoecetes opilio</name>
    <name type="common">Atlantic snow crab</name>
    <name type="synonym">Cancer opilio</name>
    <dbReference type="NCBI Taxonomy" id="41210"/>
    <lineage>
        <taxon>Eukaryota</taxon>
        <taxon>Metazoa</taxon>
        <taxon>Ecdysozoa</taxon>
        <taxon>Arthropoda</taxon>
        <taxon>Crustacea</taxon>
        <taxon>Multicrustacea</taxon>
        <taxon>Malacostraca</taxon>
        <taxon>Eumalacostraca</taxon>
        <taxon>Eucarida</taxon>
        <taxon>Decapoda</taxon>
        <taxon>Pleocyemata</taxon>
        <taxon>Brachyura</taxon>
        <taxon>Eubrachyura</taxon>
        <taxon>Majoidea</taxon>
        <taxon>Majidae</taxon>
        <taxon>Chionoecetes</taxon>
    </lineage>
</organism>
<keyword evidence="5" id="KW-1185">Reference proteome</keyword>
<reference evidence="4" key="1">
    <citation type="submission" date="2020-07" db="EMBL/GenBank/DDBJ databases">
        <title>The High-quality genome of the commercially important snow crab, Chionoecetes opilio.</title>
        <authorList>
            <person name="Jeong J.-H."/>
            <person name="Ryu S."/>
        </authorList>
    </citation>
    <scope>NUCLEOTIDE SEQUENCE</scope>
    <source>
        <strain evidence="4">MADBK_172401_WGS</strain>
        <tissue evidence="4">Digestive gland</tissue>
    </source>
</reference>
<evidence type="ECO:0000256" key="1">
    <source>
        <dbReference type="ARBA" id="ARBA00022990"/>
    </source>
</evidence>
<dbReference type="FunFam" id="2.60.120.680:FF:000011">
    <property type="entry name" value="Predicted protein"/>
    <property type="match status" value="1"/>
</dbReference>
<dbReference type="Proteomes" id="UP000770661">
    <property type="component" value="Unassembled WGS sequence"/>
</dbReference>
<dbReference type="EMBL" id="JACEEZ010009490">
    <property type="protein sequence ID" value="KAG0722470.1"/>
    <property type="molecule type" value="Genomic_DNA"/>
</dbReference>